<evidence type="ECO:0000256" key="3">
    <source>
        <dbReference type="ARBA" id="ARBA00022475"/>
    </source>
</evidence>
<evidence type="ECO:0000256" key="6">
    <source>
        <dbReference type="ARBA" id="ARBA00023136"/>
    </source>
</evidence>
<feature type="transmembrane region" description="Helical" evidence="10">
    <location>
        <begin position="352"/>
        <end position="370"/>
    </location>
</feature>
<feature type="transmembrane region" description="Helical" evidence="10">
    <location>
        <begin position="235"/>
        <end position="256"/>
    </location>
</feature>
<dbReference type="PANTHER" id="PTHR28259:SF1">
    <property type="entry name" value="FLUORIDE EXPORT PROTEIN 1-RELATED"/>
    <property type="match status" value="1"/>
</dbReference>
<dbReference type="OrthoDB" id="409792at2759"/>
<feature type="transmembrane region" description="Helical" evidence="10">
    <location>
        <begin position="158"/>
        <end position="182"/>
    </location>
</feature>
<evidence type="ECO:0000256" key="7">
    <source>
        <dbReference type="ARBA" id="ARBA00035120"/>
    </source>
</evidence>
<keyword evidence="4 10" id="KW-0812">Transmembrane</keyword>
<sequence>MEEEAGYADQPSHVVVGHVTPSPAGQTANREPRRSVAASVQDPHAAGPLAARGTNMAGAYSDRWDPEISREANGSGLHHANRAEELSSVSKDFVPHRGVPVAAALVLASMVGIVMRIQLQALHDFPEAIVPPLYYPEAVGSVQIGFSTAMKPRLVRRYLPLFIGLTVGVAGSVTTFSSWSLLVFRSYAVTTLSPGRIVRILYRPPFRPVPENFSGKSLLTAYSGRTASPKFQTTVAQVILGFSISVSGMVFGRHLAMGIQHLQGRGRRNEEKGTDFQSNPLSAVEATAVSVKNAALQEATGLEASSSSNKLLGRTESQCLSGQSPTLVPHKETPHTIGPETWELSEMDRVDWTVTVLGAAAWALAVYGASSIDAATPNFATQWIWSWCFGPAGTLLRWRLSRLNLNRPNFPLGTFVANMIGSAALAGLYVASRWQGAGDASFKRVACLTIAGLMDGVCGCLTTVSTFVIELCSM</sequence>
<comment type="subcellular location">
    <subcellularLocation>
        <location evidence="2">Cell membrane</location>
        <topology evidence="2">Multi-pass membrane protein</topology>
    </subcellularLocation>
</comment>
<evidence type="ECO:0000256" key="5">
    <source>
        <dbReference type="ARBA" id="ARBA00022989"/>
    </source>
</evidence>
<dbReference type="InterPro" id="IPR003691">
    <property type="entry name" value="FluC"/>
</dbReference>
<dbReference type="Proteomes" id="UP000673691">
    <property type="component" value="Unassembled WGS sequence"/>
</dbReference>
<protein>
    <submittedName>
        <fullName evidence="11">CrcB-like protein-domain-containing protein</fullName>
    </submittedName>
</protein>
<keyword evidence="5 10" id="KW-1133">Transmembrane helix</keyword>
<dbReference type="Pfam" id="PF02537">
    <property type="entry name" value="CRCB"/>
    <property type="match status" value="1"/>
</dbReference>
<dbReference type="PANTHER" id="PTHR28259">
    <property type="entry name" value="FLUORIDE EXPORT PROTEIN 1-RELATED"/>
    <property type="match status" value="1"/>
</dbReference>
<keyword evidence="6 10" id="KW-0472">Membrane</keyword>
<organism evidence="11 12">
    <name type="scientific">Olpidium bornovanus</name>
    <dbReference type="NCBI Taxonomy" id="278681"/>
    <lineage>
        <taxon>Eukaryota</taxon>
        <taxon>Fungi</taxon>
        <taxon>Fungi incertae sedis</taxon>
        <taxon>Olpidiomycota</taxon>
        <taxon>Olpidiomycotina</taxon>
        <taxon>Olpidiomycetes</taxon>
        <taxon>Olpidiales</taxon>
        <taxon>Olpidiaceae</taxon>
        <taxon>Olpidium</taxon>
    </lineage>
</organism>
<evidence type="ECO:0000313" key="12">
    <source>
        <dbReference type="Proteomes" id="UP000673691"/>
    </source>
</evidence>
<dbReference type="EMBL" id="JAEFCI010000365">
    <property type="protein sequence ID" value="KAG5463598.1"/>
    <property type="molecule type" value="Genomic_DNA"/>
</dbReference>
<accession>A0A8H8DMC8</accession>
<gene>
    <name evidence="11" type="ORF">BJ554DRAFT_6159</name>
</gene>
<feature type="region of interest" description="Disordered" evidence="9">
    <location>
        <begin position="1"/>
        <end position="52"/>
    </location>
</feature>
<dbReference type="AlphaFoldDB" id="A0A8H8DMC8"/>
<evidence type="ECO:0000313" key="11">
    <source>
        <dbReference type="EMBL" id="KAG5463598.1"/>
    </source>
</evidence>
<comment type="similarity">
    <text evidence="7">Belongs to the fluoride channel Fluc/FEX (TC 1.A.43) family.</text>
</comment>
<evidence type="ECO:0000256" key="9">
    <source>
        <dbReference type="SAM" id="MobiDB-lite"/>
    </source>
</evidence>
<evidence type="ECO:0000256" key="10">
    <source>
        <dbReference type="SAM" id="Phobius"/>
    </source>
</evidence>
<feature type="transmembrane region" description="Helical" evidence="10">
    <location>
        <begin position="450"/>
        <end position="472"/>
    </location>
</feature>
<evidence type="ECO:0000256" key="8">
    <source>
        <dbReference type="ARBA" id="ARBA00035585"/>
    </source>
</evidence>
<dbReference type="GO" id="GO:0005886">
    <property type="term" value="C:plasma membrane"/>
    <property type="evidence" value="ECO:0007669"/>
    <property type="project" value="UniProtKB-SubCell"/>
</dbReference>
<comment type="catalytic activity">
    <reaction evidence="8">
        <text>fluoride(in) = fluoride(out)</text>
        <dbReference type="Rhea" id="RHEA:76159"/>
        <dbReference type="ChEBI" id="CHEBI:17051"/>
    </reaction>
    <physiologicalReaction direction="left-to-right" evidence="8">
        <dbReference type="Rhea" id="RHEA:76160"/>
    </physiologicalReaction>
</comment>
<name>A0A8H8DMC8_9FUNG</name>
<comment type="caution">
    <text evidence="11">The sequence shown here is derived from an EMBL/GenBank/DDBJ whole genome shotgun (WGS) entry which is preliminary data.</text>
</comment>
<evidence type="ECO:0000256" key="1">
    <source>
        <dbReference type="ARBA" id="ARBA00002598"/>
    </source>
</evidence>
<evidence type="ECO:0000256" key="4">
    <source>
        <dbReference type="ARBA" id="ARBA00022692"/>
    </source>
</evidence>
<reference evidence="11 12" key="1">
    <citation type="journal article" name="Sci. Rep.">
        <title>Genome-scale phylogenetic analyses confirm Olpidium as the closest living zoosporic fungus to the non-flagellated, terrestrial fungi.</title>
        <authorList>
            <person name="Chang Y."/>
            <person name="Rochon D."/>
            <person name="Sekimoto S."/>
            <person name="Wang Y."/>
            <person name="Chovatia M."/>
            <person name="Sandor L."/>
            <person name="Salamov A."/>
            <person name="Grigoriev I.V."/>
            <person name="Stajich J.E."/>
            <person name="Spatafora J.W."/>
        </authorList>
    </citation>
    <scope>NUCLEOTIDE SEQUENCE [LARGE SCALE GENOMIC DNA]</scope>
    <source>
        <strain evidence="11">S191</strain>
    </source>
</reference>
<dbReference type="GO" id="GO:1903425">
    <property type="term" value="F:fluoride transmembrane transporter activity"/>
    <property type="evidence" value="ECO:0007669"/>
    <property type="project" value="TreeGrafter"/>
</dbReference>
<feature type="non-terminal residue" evidence="11">
    <location>
        <position position="474"/>
    </location>
</feature>
<feature type="transmembrane region" description="Helical" evidence="10">
    <location>
        <begin position="412"/>
        <end position="430"/>
    </location>
</feature>
<comment type="function">
    <text evidence="1">Fluoride channel required for the rapid expulsion of cytoplasmic fluoride.</text>
</comment>
<keyword evidence="3" id="KW-1003">Cell membrane</keyword>
<keyword evidence="12" id="KW-1185">Reference proteome</keyword>
<proteinExistence type="inferred from homology"/>
<evidence type="ECO:0000256" key="2">
    <source>
        <dbReference type="ARBA" id="ARBA00004651"/>
    </source>
</evidence>